<feature type="transmembrane region" description="Helical" evidence="10">
    <location>
        <begin position="82"/>
        <end position="101"/>
    </location>
</feature>
<keyword evidence="7" id="KW-0067">ATP-binding</keyword>
<name>A0ABP6RMP9_9PSEU</name>
<dbReference type="EC" id="2.7.13.3" evidence="2"/>
<feature type="coiled-coil region" evidence="9">
    <location>
        <begin position="213"/>
        <end position="240"/>
    </location>
</feature>
<evidence type="ECO:0000256" key="5">
    <source>
        <dbReference type="ARBA" id="ARBA00022741"/>
    </source>
</evidence>
<dbReference type="InterPro" id="IPR036890">
    <property type="entry name" value="HATPase_C_sf"/>
</dbReference>
<gene>
    <name evidence="13" type="ORF">GCM10020366_12770</name>
</gene>
<feature type="domain" description="Signal transduction histidine kinase subgroup 3 dimerisation and phosphoacceptor" evidence="12">
    <location>
        <begin position="238"/>
        <end position="301"/>
    </location>
</feature>
<evidence type="ECO:0000256" key="6">
    <source>
        <dbReference type="ARBA" id="ARBA00022777"/>
    </source>
</evidence>
<keyword evidence="5" id="KW-0547">Nucleotide-binding</keyword>
<evidence type="ECO:0000313" key="13">
    <source>
        <dbReference type="EMBL" id="GAA3354887.1"/>
    </source>
</evidence>
<dbReference type="CDD" id="cd16917">
    <property type="entry name" value="HATPase_UhpB-NarQ-NarX-like"/>
    <property type="match status" value="1"/>
</dbReference>
<dbReference type="InterPro" id="IPR050482">
    <property type="entry name" value="Sensor_HK_TwoCompSys"/>
</dbReference>
<protein>
    <recommendedName>
        <fullName evidence="2">histidine kinase</fullName>
        <ecNumber evidence="2">2.7.13.3</ecNumber>
    </recommendedName>
</protein>
<evidence type="ECO:0000256" key="8">
    <source>
        <dbReference type="ARBA" id="ARBA00023012"/>
    </source>
</evidence>
<evidence type="ECO:0000256" key="2">
    <source>
        <dbReference type="ARBA" id="ARBA00012438"/>
    </source>
</evidence>
<comment type="catalytic activity">
    <reaction evidence="1">
        <text>ATP + protein L-histidine = ADP + protein N-phospho-L-histidine.</text>
        <dbReference type="EC" id="2.7.13.3"/>
    </reaction>
</comment>
<dbReference type="InterPro" id="IPR011712">
    <property type="entry name" value="Sig_transdc_His_kin_sub3_dim/P"/>
</dbReference>
<dbReference type="Proteomes" id="UP001500483">
    <property type="component" value="Unassembled WGS sequence"/>
</dbReference>
<keyword evidence="10" id="KW-1133">Transmembrane helix</keyword>
<comment type="caution">
    <text evidence="13">The sequence shown here is derived from an EMBL/GenBank/DDBJ whole genome shotgun (WGS) entry which is preliminary data.</text>
</comment>
<keyword evidence="10" id="KW-0812">Transmembrane</keyword>
<evidence type="ECO:0000259" key="11">
    <source>
        <dbReference type="Pfam" id="PF02518"/>
    </source>
</evidence>
<keyword evidence="9" id="KW-0175">Coiled coil</keyword>
<dbReference type="Pfam" id="PF02518">
    <property type="entry name" value="HATPase_c"/>
    <property type="match status" value="1"/>
</dbReference>
<keyword evidence="8" id="KW-0902">Two-component regulatory system</keyword>
<evidence type="ECO:0000256" key="1">
    <source>
        <dbReference type="ARBA" id="ARBA00000085"/>
    </source>
</evidence>
<evidence type="ECO:0000259" key="12">
    <source>
        <dbReference type="Pfam" id="PF07730"/>
    </source>
</evidence>
<proteinExistence type="predicted"/>
<feature type="transmembrane region" description="Helical" evidence="10">
    <location>
        <begin position="188"/>
        <end position="208"/>
    </location>
</feature>
<evidence type="ECO:0000256" key="7">
    <source>
        <dbReference type="ARBA" id="ARBA00022840"/>
    </source>
</evidence>
<dbReference type="SUPFAM" id="SSF55874">
    <property type="entry name" value="ATPase domain of HSP90 chaperone/DNA topoisomerase II/histidine kinase"/>
    <property type="match status" value="1"/>
</dbReference>
<dbReference type="PANTHER" id="PTHR24421:SF10">
    <property type="entry name" value="NITRATE_NITRITE SENSOR PROTEIN NARQ"/>
    <property type="match status" value="1"/>
</dbReference>
<keyword evidence="3" id="KW-0597">Phosphoprotein</keyword>
<dbReference type="Pfam" id="PF07730">
    <property type="entry name" value="HisKA_3"/>
    <property type="match status" value="1"/>
</dbReference>
<accession>A0ABP6RMP9</accession>
<feature type="transmembrane region" description="Helical" evidence="10">
    <location>
        <begin position="108"/>
        <end position="134"/>
    </location>
</feature>
<keyword evidence="10" id="KW-0472">Membrane</keyword>
<evidence type="ECO:0000256" key="3">
    <source>
        <dbReference type="ARBA" id="ARBA00022553"/>
    </source>
</evidence>
<feature type="transmembrane region" description="Helical" evidence="10">
    <location>
        <begin position="49"/>
        <end position="70"/>
    </location>
</feature>
<evidence type="ECO:0000256" key="10">
    <source>
        <dbReference type="SAM" id="Phobius"/>
    </source>
</evidence>
<sequence length="448" mass="48450">MTEVVRWCDFRRFAADGGVDSGGSPRFRGYGVAVQRPLWRHLWDTPRDAVFDVVLVAVLFPLGPILAVFFPPDVPPQDFRWLGGEWVAQVVLNLFTLGLLVRRRYPVVLLAVALVMMLVHLVAVSTGTGALFSINQHSDPWMPGELPFLTYAFAAFETRARWRAAGWVLVAAVVFTALRPWTNPDGETLNNAVWVTAFPALLGLWTGARRRLVAALRDRAERAEREQHLLAEQVRTEERAKLASEMHDVVTHRVSLMVLQAGALGVTAQDAATRRAAEELRAGGCQALDELRDFLGVLRSGEQRPDVVAESALPDLSELVAESESVGVPVRLTELGESTAVSPAVGRTAYRVVQEALTNVHKHAPGSEVLVHVEYDADRVRLAVRNTRPDPAGGGELAASGSGAGLLGLRQRVELVGGTFRSGRTGDGGFEVGAILPGYVPTAEAGSG</sequence>
<evidence type="ECO:0000256" key="9">
    <source>
        <dbReference type="SAM" id="Coils"/>
    </source>
</evidence>
<dbReference type="EMBL" id="BAAAYK010000038">
    <property type="protein sequence ID" value="GAA3354887.1"/>
    <property type="molecule type" value="Genomic_DNA"/>
</dbReference>
<dbReference type="InterPro" id="IPR003594">
    <property type="entry name" value="HATPase_dom"/>
</dbReference>
<keyword evidence="4" id="KW-0808">Transferase</keyword>
<evidence type="ECO:0000256" key="4">
    <source>
        <dbReference type="ARBA" id="ARBA00022679"/>
    </source>
</evidence>
<evidence type="ECO:0000313" key="14">
    <source>
        <dbReference type="Proteomes" id="UP001500483"/>
    </source>
</evidence>
<dbReference type="PANTHER" id="PTHR24421">
    <property type="entry name" value="NITRATE/NITRITE SENSOR PROTEIN NARX-RELATED"/>
    <property type="match status" value="1"/>
</dbReference>
<keyword evidence="6" id="KW-0418">Kinase</keyword>
<feature type="domain" description="Histidine kinase/HSP90-like ATPase" evidence="11">
    <location>
        <begin position="348"/>
        <end position="434"/>
    </location>
</feature>
<feature type="transmembrane region" description="Helical" evidence="10">
    <location>
        <begin position="164"/>
        <end position="182"/>
    </location>
</feature>
<organism evidence="13 14">
    <name type="scientific">Saccharopolyspora gregorii</name>
    <dbReference type="NCBI Taxonomy" id="33914"/>
    <lineage>
        <taxon>Bacteria</taxon>
        <taxon>Bacillati</taxon>
        <taxon>Actinomycetota</taxon>
        <taxon>Actinomycetes</taxon>
        <taxon>Pseudonocardiales</taxon>
        <taxon>Pseudonocardiaceae</taxon>
        <taxon>Saccharopolyspora</taxon>
    </lineage>
</organism>
<keyword evidence="14" id="KW-1185">Reference proteome</keyword>
<dbReference type="Gene3D" id="1.20.5.1930">
    <property type="match status" value="1"/>
</dbReference>
<dbReference type="Gene3D" id="3.30.565.10">
    <property type="entry name" value="Histidine kinase-like ATPase, C-terminal domain"/>
    <property type="match status" value="1"/>
</dbReference>
<reference evidence="14" key="1">
    <citation type="journal article" date="2019" name="Int. J. Syst. Evol. Microbiol.">
        <title>The Global Catalogue of Microorganisms (GCM) 10K type strain sequencing project: providing services to taxonomists for standard genome sequencing and annotation.</title>
        <authorList>
            <consortium name="The Broad Institute Genomics Platform"/>
            <consortium name="The Broad Institute Genome Sequencing Center for Infectious Disease"/>
            <person name="Wu L."/>
            <person name="Ma J."/>
        </authorList>
    </citation>
    <scope>NUCLEOTIDE SEQUENCE [LARGE SCALE GENOMIC DNA]</scope>
    <source>
        <strain evidence="14">JCM 9687</strain>
    </source>
</reference>